<feature type="transmembrane region" description="Helical" evidence="5">
    <location>
        <begin position="215"/>
        <end position="232"/>
    </location>
</feature>
<accession>A0ABN2Z8T2</accession>
<dbReference type="Pfam" id="PF01740">
    <property type="entry name" value="STAS"/>
    <property type="match status" value="1"/>
</dbReference>
<organism evidence="7 8">
    <name type="scientific">Nocardioides koreensis</name>
    <dbReference type="NCBI Taxonomy" id="433651"/>
    <lineage>
        <taxon>Bacteria</taxon>
        <taxon>Bacillati</taxon>
        <taxon>Actinomycetota</taxon>
        <taxon>Actinomycetes</taxon>
        <taxon>Propionibacteriales</taxon>
        <taxon>Nocardioidaceae</taxon>
        <taxon>Nocardioides</taxon>
    </lineage>
</organism>
<feature type="transmembrane region" description="Helical" evidence="5">
    <location>
        <begin position="113"/>
        <end position="137"/>
    </location>
</feature>
<evidence type="ECO:0000256" key="4">
    <source>
        <dbReference type="ARBA" id="ARBA00023136"/>
    </source>
</evidence>
<sequence length="584" mass="61144">MTTDELAGRPSGLRQHVPGLGLLHGYRRGWARADLVAGLVLAAILVPQGMAYAELAGLPAVTGLYTTVACLVGYAVMGPSRVLVLGPDSSVSPLIFAAVMPLVAVSGDPGSAIVLGGMLALLVGAVEIGLGVARLGFVADLLSVEVQIGYMNGLGLTIIVGQLPKLFGFSTDADSFIEELRAFASSLDQTQGTTLVVGLCVLALLLVLPRVSRKVPAILVAIVAATVASAVLDLSAEGVATVGALPQGLPTPGVPWTQLSDVVPLLVAALGITLVSLTDTIATSTSFAARRGDEVNPNQEMIGLGSANVAAGLFQGFAVSTSGSRTAVAEQSGAKSQVAGLVGAGAVALMLLFLNSLLADLPQTALAAVVIAAALSLMNLPELRRLWQVRRTAFSLSLVATAGVVLLGVLEGILVAVALAILLFFRRSWWPHGVVLGRDARGDWHKADGRDDVEEVAGVVVYRWEAPLFFANAGMLRQNLRSLVHERQVRWVVLQCEAVTDVDVTAAEMLEQLDKQLNAQGVHLAFVELRDRLAALLLRYGLFETLDRDHFYPSVDAALAAIAAEDARHTDRITDPDPDEGAQK</sequence>
<dbReference type="InterPro" id="IPR001902">
    <property type="entry name" value="SLC26A/SulP_fam"/>
</dbReference>
<keyword evidence="3 5" id="KW-1133">Transmembrane helix</keyword>
<dbReference type="SUPFAM" id="SSF52091">
    <property type="entry name" value="SpoIIaa-like"/>
    <property type="match status" value="1"/>
</dbReference>
<protein>
    <submittedName>
        <fullName evidence="7">Sulfate permease</fullName>
    </submittedName>
</protein>
<dbReference type="InterPro" id="IPR011547">
    <property type="entry name" value="SLC26A/SulP_dom"/>
</dbReference>
<feature type="transmembrane region" description="Helical" evidence="5">
    <location>
        <begin position="262"/>
        <end position="282"/>
    </location>
</feature>
<keyword evidence="4 5" id="KW-0472">Membrane</keyword>
<keyword evidence="2 5" id="KW-0812">Transmembrane</keyword>
<dbReference type="PROSITE" id="PS50801">
    <property type="entry name" value="STAS"/>
    <property type="match status" value="1"/>
</dbReference>
<feature type="transmembrane region" description="Helical" evidence="5">
    <location>
        <begin position="89"/>
        <end position="107"/>
    </location>
</feature>
<evidence type="ECO:0000256" key="5">
    <source>
        <dbReference type="SAM" id="Phobius"/>
    </source>
</evidence>
<evidence type="ECO:0000313" key="8">
    <source>
        <dbReference type="Proteomes" id="UP001501771"/>
    </source>
</evidence>
<reference evidence="7 8" key="1">
    <citation type="journal article" date="2019" name="Int. J. Syst. Evol. Microbiol.">
        <title>The Global Catalogue of Microorganisms (GCM) 10K type strain sequencing project: providing services to taxonomists for standard genome sequencing and annotation.</title>
        <authorList>
            <consortium name="The Broad Institute Genomics Platform"/>
            <consortium name="The Broad Institute Genome Sequencing Center for Infectious Disease"/>
            <person name="Wu L."/>
            <person name="Ma J."/>
        </authorList>
    </citation>
    <scope>NUCLEOTIDE SEQUENCE [LARGE SCALE GENOMIC DNA]</scope>
    <source>
        <strain evidence="7 8">JCM 16022</strain>
    </source>
</reference>
<evidence type="ECO:0000313" key="7">
    <source>
        <dbReference type="EMBL" id="GAA2138580.1"/>
    </source>
</evidence>
<comment type="caution">
    <text evidence="7">The sequence shown here is derived from an EMBL/GenBank/DDBJ whole genome shotgun (WGS) entry which is preliminary data.</text>
</comment>
<feature type="transmembrane region" description="Helical" evidence="5">
    <location>
        <begin position="393"/>
        <end position="425"/>
    </location>
</feature>
<dbReference type="RefSeq" id="WP_344147526.1">
    <property type="nucleotide sequence ID" value="NZ_BAAAQR010000001.1"/>
</dbReference>
<dbReference type="EMBL" id="BAAAQR010000001">
    <property type="protein sequence ID" value="GAA2138580.1"/>
    <property type="molecule type" value="Genomic_DNA"/>
</dbReference>
<dbReference type="Pfam" id="PF00916">
    <property type="entry name" value="Sulfate_transp"/>
    <property type="match status" value="1"/>
</dbReference>
<evidence type="ECO:0000256" key="1">
    <source>
        <dbReference type="ARBA" id="ARBA00004141"/>
    </source>
</evidence>
<feature type="transmembrane region" description="Helical" evidence="5">
    <location>
        <begin position="30"/>
        <end position="50"/>
    </location>
</feature>
<feature type="transmembrane region" description="Helical" evidence="5">
    <location>
        <begin position="338"/>
        <end position="358"/>
    </location>
</feature>
<dbReference type="Proteomes" id="UP001501771">
    <property type="component" value="Unassembled WGS sequence"/>
</dbReference>
<feature type="transmembrane region" description="Helical" evidence="5">
    <location>
        <begin position="364"/>
        <end position="381"/>
    </location>
</feature>
<dbReference type="NCBIfam" id="TIGR00815">
    <property type="entry name" value="sulP"/>
    <property type="match status" value="1"/>
</dbReference>
<comment type="subcellular location">
    <subcellularLocation>
        <location evidence="1">Membrane</location>
        <topology evidence="1">Multi-pass membrane protein</topology>
    </subcellularLocation>
</comment>
<dbReference type="PANTHER" id="PTHR11814">
    <property type="entry name" value="SULFATE TRANSPORTER"/>
    <property type="match status" value="1"/>
</dbReference>
<feature type="transmembrane region" description="Helical" evidence="5">
    <location>
        <begin position="149"/>
        <end position="169"/>
    </location>
</feature>
<proteinExistence type="predicted"/>
<dbReference type="CDD" id="cd07042">
    <property type="entry name" value="STAS_SulP_like_sulfate_transporter"/>
    <property type="match status" value="1"/>
</dbReference>
<evidence type="ECO:0000256" key="2">
    <source>
        <dbReference type="ARBA" id="ARBA00022692"/>
    </source>
</evidence>
<gene>
    <name evidence="7" type="primary">sulP</name>
    <name evidence="7" type="ORF">GCM10009844_06690</name>
</gene>
<dbReference type="InterPro" id="IPR036513">
    <property type="entry name" value="STAS_dom_sf"/>
</dbReference>
<keyword evidence="8" id="KW-1185">Reference proteome</keyword>
<evidence type="ECO:0000259" key="6">
    <source>
        <dbReference type="PROSITE" id="PS50801"/>
    </source>
</evidence>
<dbReference type="Gene3D" id="3.30.750.24">
    <property type="entry name" value="STAS domain"/>
    <property type="match status" value="1"/>
</dbReference>
<name>A0ABN2Z8T2_9ACTN</name>
<evidence type="ECO:0000256" key="3">
    <source>
        <dbReference type="ARBA" id="ARBA00022989"/>
    </source>
</evidence>
<feature type="domain" description="STAS" evidence="6">
    <location>
        <begin position="449"/>
        <end position="562"/>
    </location>
</feature>
<feature type="transmembrane region" description="Helical" evidence="5">
    <location>
        <begin position="56"/>
        <end position="77"/>
    </location>
</feature>
<dbReference type="InterPro" id="IPR002645">
    <property type="entry name" value="STAS_dom"/>
</dbReference>
<feature type="transmembrane region" description="Helical" evidence="5">
    <location>
        <begin position="189"/>
        <end position="208"/>
    </location>
</feature>